<evidence type="ECO:0000313" key="4">
    <source>
        <dbReference type="Proteomes" id="UP000178419"/>
    </source>
</evidence>
<evidence type="ECO:0000313" key="3">
    <source>
        <dbReference type="EMBL" id="OGM21758.1"/>
    </source>
</evidence>
<keyword evidence="2" id="KW-0472">Membrane</keyword>
<keyword evidence="2" id="KW-1133">Transmembrane helix</keyword>
<name>A0A1F7Y542_9BACT</name>
<comment type="caution">
    <text evidence="3">The sequence shown here is derived from an EMBL/GenBank/DDBJ whole genome shotgun (WGS) entry which is preliminary data.</text>
</comment>
<dbReference type="EMBL" id="MGGE01000007">
    <property type="protein sequence ID" value="OGM21758.1"/>
    <property type="molecule type" value="Genomic_DNA"/>
</dbReference>
<proteinExistence type="predicted"/>
<feature type="transmembrane region" description="Helical" evidence="2">
    <location>
        <begin position="230"/>
        <end position="252"/>
    </location>
</feature>
<gene>
    <name evidence="3" type="ORF">A2714_02685</name>
</gene>
<feature type="compositionally biased region" description="Low complexity" evidence="1">
    <location>
        <begin position="150"/>
        <end position="178"/>
    </location>
</feature>
<feature type="compositionally biased region" description="Low complexity" evidence="1">
    <location>
        <begin position="186"/>
        <end position="212"/>
    </location>
</feature>
<keyword evidence="2" id="KW-0812">Transmembrane</keyword>
<reference evidence="3 4" key="1">
    <citation type="journal article" date="2016" name="Nat. Commun.">
        <title>Thousands of microbial genomes shed light on interconnected biogeochemical processes in an aquifer system.</title>
        <authorList>
            <person name="Anantharaman K."/>
            <person name="Brown C.T."/>
            <person name="Hug L.A."/>
            <person name="Sharon I."/>
            <person name="Castelle C.J."/>
            <person name="Probst A.J."/>
            <person name="Thomas B.C."/>
            <person name="Singh A."/>
            <person name="Wilkins M.J."/>
            <person name="Karaoz U."/>
            <person name="Brodie E.L."/>
            <person name="Williams K.H."/>
            <person name="Hubbard S.S."/>
            <person name="Banfield J.F."/>
        </authorList>
    </citation>
    <scope>NUCLEOTIDE SEQUENCE [LARGE SCALE GENOMIC DNA]</scope>
</reference>
<accession>A0A1F7Y542</accession>
<evidence type="ECO:0000256" key="1">
    <source>
        <dbReference type="SAM" id="MobiDB-lite"/>
    </source>
</evidence>
<organism evidence="3 4">
    <name type="scientific">Candidatus Woesebacteria bacterium RIFCSPHIGHO2_01_FULL_38_9</name>
    <dbReference type="NCBI Taxonomy" id="1802492"/>
    <lineage>
        <taxon>Bacteria</taxon>
        <taxon>Candidatus Woeseibacteriota</taxon>
    </lineage>
</organism>
<evidence type="ECO:0000256" key="2">
    <source>
        <dbReference type="SAM" id="Phobius"/>
    </source>
</evidence>
<protein>
    <submittedName>
        <fullName evidence="3">Uncharacterized protein</fullName>
    </submittedName>
</protein>
<dbReference type="AlphaFoldDB" id="A0A1F7Y542"/>
<dbReference type="Proteomes" id="UP000178419">
    <property type="component" value="Unassembled WGS sequence"/>
</dbReference>
<feature type="transmembrane region" description="Helical" evidence="2">
    <location>
        <begin position="12"/>
        <end position="33"/>
    </location>
</feature>
<feature type="region of interest" description="Disordered" evidence="1">
    <location>
        <begin position="150"/>
        <end position="224"/>
    </location>
</feature>
<sequence length="253" mass="25673">MKEFLKGKVVTGVVVIATVVLAGVAIFTALRLYQLRRESVAPTAPESEPAAWDCSKYTFSVSGSGVVAIQNQSTRDEPAQQARVSINGTLVTTLNVPALPKGQNATLGTVQVPQGAFSWEVVGTKDCRNSGTASGEPVSCEQLTFKLVGSSPTVTPTITPTVTTSPTPTDRPIGGTSPTPTPTTPPGATSTPTPTQGSTTSSTSTPTPTQGAIAAISPTPSGDQLPSAGIGMPTIAGIFLGILLIVGALILAF</sequence>